<feature type="region of interest" description="Disordered" evidence="5">
    <location>
        <begin position="1"/>
        <end position="38"/>
    </location>
</feature>
<dbReference type="InterPro" id="IPR036521">
    <property type="entry name" value="SRP19-like_sf"/>
</dbReference>
<evidence type="ECO:0008006" key="8">
    <source>
        <dbReference type="Google" id="ProtNLM"/>
    </source>
</evidence>
<gene>
    <name evidence="6" type="ORF">cyc_07565</name>
</gene>
<name>A0A1D3D2H5_9EIME</name>
<dbReference type="GO" id="GO:0005786">
    <property type="term" value="C:signal recognition particle, endoplasmic reticulum targeting"/>
    <property type="evidence" value="ECO:0007669"/>
    <property type="project" value="UniProtKB-KW"/>
</dbReference>
<evidence type="ECO:0000256" key="2">
    <source>
        <dbReference type="ARBA" id="ARBA00022490"/>
    </source>
</evidence>
<dbReference type="GO" id="GO:0006617">
    <property type="term" value="P:SRP-dependent cotranslational protein targeting to membrane, signal sequence recognition"/>
    <property type="evidence" value="ECO:0007669"/>
    <property type="project" value="TreeGrafter"/>
</dbReference>
<evidence type="ECO:0000256" key="3">
    <source>
        <dbReference type="ARBA" id="ARBA00023135"/>
    </source>
</evidence>
<dbReference type="GO" id="GO:0008312">
    <property type="term" value="F:7S RNA binding"/>
    <property type="evidence" value="ECO:0007669"/>
    <property type="project" value="InterPro"/>
</dbReference>
<accession>A0A1D3D2H5</accession>
<dbReference type="InterPro" id="IPR002778">
    <property type="entry name" value="Signal_recog_particle_SRP19"/>
</dbReference>
<comment type="subcellular location">
    <subcellularLocation>
        <location evidence="1">Cytoplasm</location>
    </subcellularLocation>
</comment>
<sequence>MPRGGQNALPSMAAGSSQGSLGMQLPPGLPPELLSQMFGGAGSPSPLSGLLISGEKEAPEEDDGVDRSRWLILYPAYLNKKYTTAQGRRVGKALAVEDPTIDEMKMICDHLHIPVHVERARRYPRDWLLSVGRLRVQLKTEAGKLHNESITSSAFLWEGGGVAEEADGGDVQPDSQAEDAISAAVDPVK</sequence>
<feature type="region of interest" description="Disordered" evidence="5">
    <location>
        <begin position="163"/>
        <end position="189"/>
    </location>
</feature>
<evidence type="ECO:0000256" key="1">
    <source>
        <dbReference type="ARBA" id="ARBA00004496"/>
    </source>
</evidence>
<evidence type="ECO:0000256" key="5">
    <source>
        <dbReference type="SAM" id="MobiDB-lite"/>
    </source>
</evidence>
<dbReference type="PANTHER" id="PTHR17453">
    <property type="entry name" value="SIGNAL RECOGNITION PARTICLE 19 KD PROTEIN"/>
    <property type="match status" value="1"/>
</dbReference>
<dbReference type="Proteomes" id="UP000095192">
    <property type="component" value="Unassembled WGS sequence"/>
</dbReference>
<dbReference type="SUPFAM" id="SSF69695">
    <property type="entry name" value="SRP19"/>
    <property type="match status" value="1"/>
</dbReference>
<dbReference type="Gene3D" id="3.30.56.30">
    <property type="entry name" value="Signal recognition particle, SRP19-like subunit"/>
    <property type="match status" value="1"/>
</dbReference>
<evidence type="ECO:0000256" key="4">
    <source>
        <dbReference type="ARBA" id="ARBA00023274"/>
    </source>
</evidence>
<dbReference type="VEuPathDB" id="ToxoDB:cyc_07565"/>
<evidence type="ECO:0000313" key="6">
    <source>
        <dbReference type="EMBL" id="OEH77642.1"/>
    </source>
</evidence>
<keyword evidence="4" id="KW-0687">Ribonucleoprotein</keyword>
<evidence type="ECO:0000313" key="7">
    <source>
        <dbReference type="Proteomes" id="UP000095192"/>
    </source>
</evidence>
<keyword evidence="3" id="KW-0733">Signal recognition particle</keyword>
<keyword evidence="7" id="KW-1185">Reference proteome</keyword>
<reference evidence="6 7" key="1">
    <citation type="journal article" date="2016" name="BMC Genomics">
        <title>Comparative genomics reveals Cyclospora cayetanensis possesses coccidia-like metabolism and invasion components but unique surface antigens.</title>
        <authorList>
            <person name="Liu S."/>
            <person name="Wang L."/>
            <person name="Zheng H."/>
            <person name="Xu Z."/>
            <person name="Roellig D.M."/>
            <person name="Li N."/>
            <person name="Frace M.A."/>
            <person name="Tang K."/>
            <person name="Arrowood M.J."/>
            <person name="Moss D.M."/>
            <person name="Zhang L."/>
            <person name="Feng Y."/>
            <person name="Xiao L."/>
        </authorList>
    </citation>
    <scope>NUCLEOTIDE SEQUENCE [LARGE SCALE GENOMIC DNA]</scope>
    <source>
        <strain evidence="6 7">CHN_HEN01</strain>
    </source>
</reference>
<comment type="caution">
    <text evidence="6">The sequence shown here is derived from an EMBL/GenBank/DDBJ whole genome shotgun (WGS) entry which is preliminary data.</text>
</comment>
<protein>
    <recommendedName>
        <fullName evidence="8">Signal recognition particle 19 kDa protein</fullName>
    </recommendedName>
</protein>
<proteinExistence type="predicted"/>
<dbReference type="EMBL" id="JROU02001026">
    <property type="protein sequence ID" value="OEH77642.1"/>
    <property type="molecule type" value="Genomic_DNA"/>
</dbReference>
<dbReference type="Pfam" id="PF01922">
    <property type="entry name" value="SRP19"/>
    <property type="match status" value="1"/>
</dbReference>
<keyword evidence="2" id="KW-0963">Cytoplasm</keyword>
<organism evidence="6 7">
    <name type="scientific">Cyclospora cayetanensis</name>
    <dbReference type="NCBI Taxonomy" id="88456"/>
    <lineage>
        <taxon>Eukaryota</taxon>
        <taxon>Sar</taxon>
        <taxon>Alveolata</taxon>
        <taxon>Apicomplexa</taxon>
        <taxon>Conoidasida</taxon>
        <taxon>Coccidia</taxon>
        <taxon>Eucoccidiorida</taxon>
        <taxon>Eimeriorina</taxon>
        <taxon>Eimeriidae</taxon>
        <taxon>Cyclospora</taxon>
    </lineage>
</organism>
<dbReference type="PANTHER" id="PTHR17453:SF0">
    <property type="entry name" value="SIGNAL RECOGNITION PARTICLE 19 KDA PROTEIN"/>
    <property type="match status" value="1"/>
</dbReference>
<dbReference type="InParanoid" id="A0A1D3D2H5"/>
<dbReference type="AlphaFoldDB" id="A0A1D3D2H5"/>